<proteinExistence type="predicted"/>
<gene>
    <name evidence="2" type="ORF">DNU06_02960</name>
</gene>
<sequence length="562" mass="62721">MKIMNPKLNFISKSFLSLLCIGFAQQAVAQFDMSKASVTGNIETVAQYLTSDSSINAFAPEQKAVMNSYANINYSLGNFRAGVRFESYLPGIAGYPAFYSGTGIGYRYVAYSTDKISAVAGNFYEQFGSGMILRSYEARAVGIDNAMDGAKIEFNPRAGVRLKGVFGKMRYNFDEGQINLSEGIVRGLDGEVSINDLFETFNDSKLKVSLGGSFVSRYQPGSNDTLNLPYNVASFGGRLDVRYKNFYINGEYILKQNDPSINNGYVYNNGHGALVNMGYSQKGFAVLFTAKSIDNMFYRADRTVEGNQLMISYLPSLNKNHTYNLASTLYPYASVPSGEIAYQLDVLYKVKRNTLLGGKYGMDVNINLATAFKPVQHTSDVAFDVDRVSYASKPFDKSDSLYNFDFNIELKKKFSKKFKLTATYLHFIFNNDVNEVTKLAHGYITSDIIVFDGAYKINKKHSIRVEAQGLFTKQDKGNWTTFLAEYTISPGWFFAVMDQYNYGNPIVSSRKHYPLGSFGYTHDASRFMISFGKQREGIFCIGGVCRPVPATNGVTFTFTTTF</sequence>
<comment type="caution">
    <text evidence="2">The sequence shown here is derived from an EMBL/GenBank/DDBJ whole genome shotgun (WGS) entry which is preliminary data.</text>
</comment>
<evidence type="ECO:0008006" key="4">
    <source>
        <dbReference type="Google" id="ProtNLM"/>
    </source>
</evidence>
<feature type="chain" id="PRO_5015979242" description="DUF5723 domain-containing protein" evidence="1">
    <location>
        <begin position="30"/>
        <end position="562"/>
    </location>
</feature>
<accession>A0A2W1NLT3</accession>
<dbReference type="EMBL" id="QKSB01000001">
    <property type="protein sequence ID" value="PZE18806.1"/>
    <property type="molecule type" value="Genomic_DNA"/>
</dbReference>
<evidence type="ECO:0000313" key="2">
    <source>
        <dbReference type="EMBL" id="PZE18806.1"/>
    </source>
</evidence>
<evidence type="ECO:0000313" key="3">
    <source>
        <dbReference type="Proteomes" id="UP000249248"/>
    </source>
</evidence>
<dbReference type="Proteomes" id="UP000249248">
    <property type="component" value="Unassembled WGS sequence"/>
</dbReference>
<reference evidence="2 3" key="1">
    <citation type="submission" date="2018-06" db="EMBL/GenBank/DDBJ databases">
        <title>The draft genome sequence of Crocinitomix sp. SM1701.</title>
        <authorList>
            <person name="Zhang X."/>
        </authorList>
    </citation>
    <scope>NUCLEOTIDE SEQUENCE [LARGE SCALE GENOMIC DNA]</scope>
    <source>
        <strain evidence="2 3">SM1701</strain>
    </source>
</reference>
<dbReference type="Pfam" id="PF19494">
    <property type="entry name" value="DUF6029"/>
    <property type="match status" value="1"/>
</dbReference>
<keyword evidence="3" id="KW-1185">Reference proteome</keyword>
<name>A0A2W1NLT3_9FLAO</name>
<keyword evidence="1" id="KW-0732">Signal</keyword>
<feature type="signal peptide" evidence="1">
    <location>
        <begin position="1"/>
        <end position="29"/>
    </location>
</feature>
<protein>
    <recommendedName>
        <fullName evidence="4">DUF5723 domain-containing protein</fullName>
    </recommendedName>
</protein>
<organism evidence="2 3">
    <name type="scientific">Putridiphycobacter roseus</name>
    <dbReference type="NCBI Taxonomy" id="2219161"/>
    <lineage>
        <taxon>Bacteria</taxon>
        <taxon>Pseudomonadati</taxon>
        <taxon>Bacteroidota</taxon>
        <taxon>Flavobacteriia</taxon>
        <taxon>Flavobacteriales</taxon>
        <taxon>Crocinitomicaceae</taxon>
        <taxon>Putridiphycobacter</taxon>
    </lineage>
</organism>
<evidence type="ECO:0000256" key="1">
    <source>
        <dbReference type="SAM" id="SignalP"/>
    </source>
</evidence>
<dbReference type="InterPro" id="IPR046070">
    <property type="entry name" value="DUF6029"/>
</dbReference>
<dbReference type="AlphaFoldDB" id="A0A2W1NLT3"/>